<dbReference type="InterPro" id="IPR012858">
    <property type="entry name" value="DC_STAMP-like"/>
</dbReference>
<dbReference type="Proteomes" id="UP001500889">
    <property type="component" value="Chromosome J"/>
</dbReference>
<dbReference type="EMBL" id="AP029265">
    <property type="protein sequence ID" value="BFF96960.1"/>
    <property type="molecule type" value="Genomic_DNA"/>
</dbReference>
<dbReference type="GO" id="GO:0016020">
    <property type="term" value="C:membrane"/>
    <property type="evidence" value="ECO:0007669"/>
    <property type="project" value="UniProtKB-SubCell"/>
</dbReference>
<dbReference type="AlphaFoldDB" id="A0AAU9FMW1"/>
<dbReference type="InterPro" id="IPR051856">
    <property type="entry name" value="CSR-E3_Ligase_Protein"/>
</dbReference>
<dbReference type="PANTHER" id="PTHR21041:SF17">
    <property type="entry name" value="E3 UBIQUITIN-PROTEIN LIGASE DCST1"/>
    <property type="match status" value="1"/>
</dbReference>
<feature type="transmembrane region" description="Helical" evidence="5">
    <location>
        <begin position="359"/>
        <end position="380"/>
    </location>
</feature>
<name>A0AAU9FMW1_DROMD</name>
<accession>A0AAU9FMW1</accession>
<evidence type="ECO:0000313" key="7">
    <source>
        <dbReference type="EMBL" id="BFF96960.1"/>
    </source>
</evidence>
<dbReference type="Pfam" id="PF07782">
    <property type="entry name" value="DC_STAMP"/>
    <property type="match status" value="1"/>
</dbReference>
<feature type="transmembrane region" description="Helical" evidence="5">
    <location>
        <begin position="83"/>
        <end position="108"/>
    </location>
</feature>
<protein>
    <submittedName>
        <fullName evidence="7">Protein sneaky</fullName>
    </submittedName>
</protein>
<evidence type="ECO:0000256" key="4">
    <source>
        <dbReference type="ARBA" id="ARBA00023136"/>
    </source>
</evidence>
<evidence type="ECO:0000313" key="8">
    <source>
        <dbReference type="Proteomes" id="UP001500889"/>
    </source>
</evidence>
<evidence type="ECO:0000259" key="6">
    <source>
        <dbReference type="Pfam" id="PF07782"/>
    </source>
</evidence>
<evidence type="ECO:0000256" key="5">
    <source>
        <dbReference type="SAM" id="Phobius"/>
    </source>
</evidence>
<reference evidence="7 8" key="1">
    <citation type="submission" date="2024-02" db="EMBL/GenBank/DDBJ databases">
        <title>A chromosome-level genome assembly of Drosophila madeirensis, a fruit fly species endemic to Madeira island.</title>
        <authorList>
            <person name="Tomihara K."/>
            <person name="Llopart A."/>
            <person name="Yamamoto D."/>
        </authorList>
    </citation>
    <scope>NUCLEOTIDE SEQUENCE [LARGE SCALE GENOMIC DNA]</scope>
    <source>
        <strain evidence="7 8">RF1</strain>
    </source>
</reference>
<gene>
    <name evidence="7" type="ORF">DMAD_05470</name>
</gene>
<organism evidence="7 8">
    <name type="scientific">Drosophila madeirensis</name>
    <name type="common">Fruit fly</name>
    <dbReference type="NCBI Taxonomy" id="30013"/>
    <lineage>
        <taxon>Eukaryota</taxon>
        <taxon>Metazoa</taxon>
        <taxon>Ecdysozoa</taxon>
        <taxon>Arthropoda</taxon>
        <taxon>Hexapoda</taxon>
        <taxon>Insecta</taxon>
        <taxon>Pterygota</taxon>
        <taxon>Neoptera</taxon>
        <taxon>Endopterygota</taxon>
        <taxon>Diptera</taxon>
        <taxon>Brachycera</taxon>
        <taxon>Muscomorpha</taxon>
        <taxon>Ephydroidea</taxon>
        <taxon>Drosophilidae</taxon>
        <taxon>Drosophila</taxon>
        <taxon>Sophophora</taxon>
    </lineage>
</organism>
<keyword evidence="3 5" id="KW-1133">Transmembrane helix</keyword>
<comment type="subcellular location">
    <subcellularLocation>
        <location evidence="1">Membrane</location>
        <topology evidence="1">Multi-pass membrane protein</topology>
    </subcellularLocation>
</comment>
<feature type="transmembrane region" description="Helical" evidence="5">
    <location>
        <begin position="458"/>
        <end position="478"/>
    </location>
</feature>
<proteinExistence type="predicted"/>
<evidence type="ECO:0000256" key="3">
    <source>
        <dbReference type="ARBA" id="ARBA00022989"/>
    </source>
</evidence>
<evidence type="ECO:0000256" key="2">
    <source>
        <dbReference type="ARBA" id="ARBA00022692"/>
    </source>
</evidence>
<keyword evidence="8" id="KW-1185">Reference proteome</keyword>
<keyword evidence="2 5" id="KW-0812">Transmembrane</keyword>
<feature type="transmembrane region" description="Helical" evidence="5">
    <location>
        <begin position="541"/>
        <end position="560"/>
    </location>
</feature>
<dbReference type="PANTHER" id="PTHR21041">
    <property type="entry name" value="DENDRITIC CELL-SPECIFIC TRANSMEMBRANE PROTEIN"/>
    <property type="match status" value="1"/>
</dbReference>
<feature type="domain" description="Dendritic cell-specific transmembrane protein-like" evidence="6">
    <location>
        <begin position="395"/>
        <end position="586"/>
    </location>
</feature>
<evidence type="ECO:0000256" key="1">
    <source>
        <dbReference type="ARBA" id="ARBA00004141"/>
    </source>
</evidence>
<feature type="transmembrane region" description="Helical" evidence="5">
    <location>
        <begin position="45"/>
        <end position="63"/>
    </location>
</feature>
<keyword evidence="4 5" id="KW-0472">Membrane</keyword>
<sequence length="711" mass="82424">MFHFLTKSIRQAIGLQAYRPLYCLLYGQESEDEPWLKPVRCVGRLLVGLFLAYLLWGLVALNFNLSRWLAPLPVHVPVFEVFMLLNGLAFMLIRSVRAVTLLMFVALVGKSGRSYLRAIAFAFVIAGPIDNLASNAGEVARVFACTTVLTYNLTKTRFDLMARPFTNTLQHMRGDIAEIRNTFRELEQVLGELKYAVEQESPDVDEDGIYHTTPQQSDLPLADAVRENFLRNMRHRCKQQLRSGIRVCEEVFRKGYQKCSTNFPDFMAAAICWPYRVDIICRLNLFGSPDKICDASEVVPQNFGQAYVDMLRTERDLFDASSDIEISYELRNETAKNQLLTAQQTSEAFMKDFNRRRRIFRATMLILEKFLCLFLLRVIYASIRYYFMYRGNVEFDNFYITDYFKHIDAERKANEKRSILPLHSHERANYVDVAHVCSRTAEESRTVIYHLLQLSLEVITAALFLLLDHMVVGLLQIIRQRSLITYQQEGEHEIRFHINGTGLMARLLRTTMRNFNMHERVSTSLSNEECLPNANILPESFYYRLMLLYLAIVLLIYQSTTFLRLRRVICSYFYHKREKQRVLFLYNSLLSNRLSVFEILRHNAEQNLAARHVQDNLNIFLRLRLLCPGVFGCLQHLSCGKRNCIICDALEDPDFVLCAGCGLPYCHECSVMLKNVCIKCGLAISFQPFTKFDEAWSDGSSVVLYDFRKDK</sequence>